<keyword evidence="2" id="KW-1185">Reference proteome</keyword>
<gene>
    <name evidence="1" type="ORF">HYPSUDRAFT_78462</name>
</gene>
<dbReference type="InterPro" id="IPR029063">
    <property type="entry name" value="SAM-dependent_MTases_sf"/>
</dbReference>
<evidence type="ECO:0000313" key="1">
    <source>
        <dbReference type="EMBL" id="KJA20156.1"/>
    </source>
</evidence>
<sequence>MSTIAPEELAKFMLTPENGFQSQAAQISHRQEIISTWGGIRIGENVLELGCGQGDCTIVLAHAVGENGTVDAVDPAPPGYGSPYTVHEAQQHISSTALGPRISWVASDPLNFLPEDSTEPKYDVGVLAHSLWYFSSPLTIRTTLQRLRSLCKRVYIAEWALSASSAPAYPHVLAALTQASLECRKLETVSNVRTVVSSAAIRKLAEDAGLKIVSEGVVVPKAGLKDGFWEVCAVTSQRFLQQIEDKVKDEREKAVVIALRDATLRSLEGLEGGRKAVLSMDVWCGSLSVQERSTHP</sequence>
<proteinExistence type="predicted"/>
<dbReference type="STRING" id="945553.A0A0D2NUC9"/>
<reference evidence="2" key="1">
    <citation type="submission" date="2014-04" db="EMBL/GenBank/DDBJ databases">
        <title>Evolutionary Origins and Diversification of the Mycorrhizal Mutualists.</title>
        <authorList>
            <consortium name="DOE Joint Genome Institute"/>
            <consortium name="Mycorrhizal Genomics Consortium"/>
            <person name="Kohler A."/>
            <person name="Kuo A."/>
            <person name="Nagy L.G."/>
            <person name="Floudas D."/>
            <person name="Copeland A."/>
            <person name="Barry K.W."/>
            <person name="Cichocki N."/>
            <person name="Veneault-Fourrey C."/>
            <person name="LaButti K."/>
            <person name="Lindquist E.A."/>
            <person name="Lipzen A."/>
            <person name="Lundell T."/>
            <person name="Morin E."/>
            <person name="Murat C."/>
            <person name="Riley R."/>
            <person name="Ohm R."/>
            <person name="Sun H."/>
            <person name="Tunlid A."/>
            <person name="Henrissat B."/>
            <person name="Grigoriev I.V."/>
            <person name="Hibbett D.S."/>
            <person name="Martin F."/>
        </authorList>
    </citation>
    <scope>NUCLEOTIDE SEQUENCE [LARGE SCALE GENOMIC DNA]</scope>
    <source>
        <strain evidence="2">FD-334 SS-4</strain>
    </source>
</reference>
<dbReference type="Gene3D" id="3.40.50.150">
    <property type="entry name" value="Vaccinia Virus protein VP39"/>
    <property type="match status" value="1"/>
</dbReference>
<evidence type="ECO:0000313" key="2">
    <source>
        <dbReference type="Proteomes" id="UP000054270"/>
    </source>
</evidence>
<protein>
    <submittedName>
        <fullName evidence="1">Uncharacterized protein</fullName>
    </submittedName>
</protein>
<dbReference type="Pfam" id="PF13489">
    <property type="entry name" value="Methyltransf_23"/>
    <property type="match status" value="1"/>
</dbReference>
<name>A0A0D2NUC9_HYPSF</name>
<accession>A0A0D2NUC9</accession>
<dbReference type="CDD" id="cd02440">
    <property type="entry name" value="AdoMet_MTases"/>
    <property type="match status" value="1"/>
</dbReference>
<organism evidence="1 2">
    <name type="scientific">Hypholoma sublateritium (strain FD-334 SS-4)</name>
    <dbReference type="NCBI Taxonomy" id="945553"/>
    <lineage>
        <taxon>Eukaryota</taxon>
        <taxon>Fungi</taxon>
        <taxon>Dikarya</taxon>
        <taxon>Basidiomycota</taxon>
        <taxon>Agaricomycotina</taxon>
        <taxon>Agaricomycetes</taxon>
        <taxon>Agaricomycetidae</taxon>
        <taxon>Agaricales</taxon>
        <taxon>Agaricineae</taxon>
        <taxon>Strophariaceae</taxon>
        <taxon>Hypholoma</taxon>
    </lineage>
</organism>
<dbReference type="OMA" id="GKRITWV"/>
<dbReference type="SUPFAM" id="SSF53335">
    <property type="entry name" value="S-adenosyl-L-methionine-dependent methyltransferases"/>
    <property type="match status" value="1"/>
</dbReference>
<dbReference type="Proteomes" id="UP000054270">
    <property type="component" value="Unassembled WGS sequence"/>
</dbReference>
<dbReference type="OrthoDB" id="8300214at2759"/>
<dbReference type="AlphaFoldDB" id="A0A0D2NUC9"/>
<dbReference type="EMBL" id="KN817570">
    <property type="protein sequence ID" value="KJA20156.1"/>
    <property type="molecule type" value="Genomic_DNA"/>
</dbReference>